<evidence type="ECO:0000313" key="1">
    <source>
        <dbReference type="EMBL" id="KAL1839863.1"/>
    </source>
</evidence>
<accession>A0ABR3VDU1</accession>
<evidence type="ECO:0000313" key="2">
    <source>
        <dbReference type="Proteomes" id="UP001583172"/>
    </source>
</evidence>
<gene>
    <name evidence="1" type="ORF">VTJ49DRAFT_1049</name>
</gene>
<proteinExistence type="predicted"/>
<organism evidence="1 2">
    <name type="scientific">Humicola insolens</name>
    <name type="common">Soft-rot fungus</name>
    <dbReference type="NCBI Taxonomy" id="85995"/>
    <lineage>
        <taxon>Eukaryota</taxon>
        <taxon>Fungi</taxon>
        <taxon>Dikarya</taxon>
        <taxon>Ascomycota</taxon>
        <taxon>Pezizomycotina</taxon>
        <taxon>Sordariomycetes</taxon>
        <taxon>Sordariomycetidae</taxon>
        <taxon>Sordariales</taxon>
        <taxon>Chaetomiaceae</taxon>
        <taxon>Mycothermus</taxon>
    </lineage>
</organism>
<dbReference type="Proteomes" id="UP001583172">
    <property type="component" value="Unassembled WGS sequence"/>
</dbReference>
<dbReference type="EMBL" id="JAZGSY010000137">
    <property type="protein sequence ID" value="KAL1839863.1"/>
    <property type="molecule type" value="Genomic_DNA"/>
</dbReference>
<reference evidence="1 2" key="1">
    <citation type="journal article" date="2024" name="Commun. Biol.">
        <title>Comparative genomic analysis of thermophilic fungi reveals convergent evolutionary adaptations and gene losses.</title>
        <authorList>
            <person name="Steindorff A.S."/>
            <person name="Aguilar-Pontes M.V."/>
            <person name="Robinson A.J."/>
            <person name="Andreopoulos B."/>
            <person name="LaButti K."/>
            <person name="Kuo A."/>
            <person name="Mondo S."/>
            <person name="Riley R."/>
            <person name="Otillar R."/>
            <person name="Haridas S."/>
            <person name="Lipzen A."/>
            <person name="Grimwood J."/>
            <person name="Schmutz J."/>
            <person name="Clum A."/>
            <person name="Reid I.D."/>
            <person name="Moisan M.C."/>
            <person name="Butler G."/>
            <person name="Nguyen T.T.M."/>
            <person name="Dewar K."/>
            <person name="Conant G."/>
            <person name="Drula E."/>
            <person name="Henrissat B."/>
            <person name="Hansel C."/>
            <person name="Singer S."/>
            <person name="Hutchinson M.I."/>
            <person name="de Vries R.P."/>
            <person name="Natvig D.O."/>
            <person name="Powell A.J."/>
            <person name="Tsang A."/>
            <person name="Grigoriev I.V."/>
        </authorList>
    </citation>
    <scope>NUCLEOTIDE SEQUENCE [LARGE SCALE GENOMIC DNA]</scope>
    <source>
        <strain evidence="1 2">CBS 620.91</strain>
    </source>
</reference>
<protein>
    <submittedName>
        <fullName evidence="1">Uncharacterized protein</fullName>
    </submittedName>
</protein>
<keyword evidence="2" id="KW-1185">Reference proteome</keyword>
<name>A0ABR3VDU1_HUMIN</name>
<sequence length="158" mass="17085">MEESARGKRRKEEEARRVVAARILISARGSLSCRFREDGPLLQNGKRVTPRGAKNGAGCRTQALCPNHTVLGLGWRGMAAAASRLLRRCTKGPAGRKTAWPITLGPSSSCCEKHEIASRRFGTGTQAFPGSRLRCNHQCSFGPTEAAALRQACLWGVP</sequence>
<comment type="caution">
    <text evidence="1">The sequence shown here is derived from an EMBL/GenBank/DDBJ whole genome shotgun (WGS) entry which is preliminary data.</text>
</comment>